<evidence type="ECO:0000256" key="3">
    <source>
        <dbReference type="ARBA" id="ARBA00022692"/>
    </source>
</evidence>
<evidence type="ECO:0000256" key="1">
    <source>
        <dbReference type="ARBA" id="ARBA00004370"/>
    </source>
</evidence>
<dbReference type="CDD" id="cd06662">
    <property type="entry name" value="SURF1"/>
    <property type="match status" value="1"/>
</dbReference>
<comment type="function">
    <text evidence="6">Probably involved in the biogenesis of the COX complex.</text>
</comment>
<keyword evidence="6" id="KW-0999">Mitochondrion inner membrane</keyword>
<dbReference type="CTD" id="6834"/>
<evidence type="ECO:0000256" key="4">
    <source>
        <dbReference type="ARBA" id="ARBA00022989"/>
    </source>
</evidence>
<dbReference type="PANTHER" id="PTHR23427:SF2">
    <property type="entry name" value="SURFEIT LOCUS PROTEIN 1"/>
    <property type="match status" value="1"/>
</dbReference>
<proteinExistence type="inferred from homology"/>
<keyword evidence="6" id="KW-0496">Mitochondrion</keyword>
<dbReference type="Pfam" id="PF02104">
    <property type="entry name" value="SURF1"/>
    <property type="match status" value="1"/>
</dbReference>
<organism evidence="7">
    <name type="scientific">Bactrocera latifrons</name>
    <name type="common">Malaysian fruit fly</name>
    <name type="synonym">Chaetodacus latifrons</name>
    <dbReference type="NCBI Taxonomy" id="174628"/>
    <lineage>
        <taxon>Eukaryota</taxon>
        <taxon>Metazoa</taxon>
        <taxon>Ecdysozoa</taxon>
        <taxon>Arthropoda</taxon>
        <taxon>Hexapoda</taxon>
        <taxon>Insecta</taxon>
        <taxon>Pterygota</taxon>
        <taxon>Neoptera</taxon>
        <taxon>Endopterygota</taxon>
        <taxon>Diptera</taxon>
        <taxon>Brachycera</taxon>
        <taxon>Muscomorpha</taxon>
        <taxon>Tephritoidea</taxon>
        <taxon>Tephritidae</taxon>
        <taxon>Bactrocera</taxon>
        <taxon>Bactrocera</taxon>
    </lineage>
</organism>
<keyword evidence="3" id="KW-0812">Transmembrane</keyword>
<protein>
    <recommendedName>
        <fullName evidence="6">SURF1-like protein</fullName>
    </recommendedName>
</protein>
<dbReference type="InterPro" id="IPR045214">
    <property type="entry name" value="Surf1/Surf4"/>
</dbReference>
<comment type="subcellular location">
    <subcellularLocation>
        <location evidence="1">Membrane</location>
    </subcellularLocation>
    <subcellularLocation>
        <location evidence="6">Mitochondrion inner membrane</location>
        <topology evidence="6">Multi-pass membrane protein</topology>
    </subcellularLocation>
</comment>
<evidence type="ECO:0000256" key="5">
    <source>
        <dbReference type="ARBA" id="ARBA00023136"/>
    </source>
</evidence>
<evidence type="ECO:0000256" key="2">
    <source>
        <dbReference type="ARBA" id="ARBA00007165"/>
    </source>
</evidence>
<dbReference type="AlphaFoldDB" id="A0A0K8UDC8"/>
<keyword evidence="5" id="KW-0472">Membrane</keyword>
<accession>A0A0K8UDC8</accession>
<reference evidence="7" key="1">
    <citation type="submission" date="2015-06" db="EMBL/GenBank/DDBJ databases">
        <authorList>
            <person name="Hoefler B.C."/>
            <person name="Straight P.D."/>
        </authorList>
    </citation>
    <scope>NUCLEOTIDE SEQUENCE</scope>
</reference>
<evidence type="ECO:0000256" key="6">
    <source>
        <dbReference type="RuleBase" id="RU363076"/>
    </source>
</evidence>
<dbReference type="EMBL" id="GDHF01027746">
    <property type="protein sequence ID" value="JAI24568.1"/>
    <property type="molecule type" value="Transcribed_RNA"/>
</dbReference>
<dbReference type="PANTHER" id="PTHR23427">
    <property type="entry name" value="SURFEIT LOCUS PROTEIN"/>
    <property type="match status" value="1"/>
</dbReference>
<dbReference type="GeneID" id="108972957"/>
<dbReference type="InterPro" id="IPR002994">
    <property type="entry name" value="Surf1/Shy1"/>
</dbReference>
<keyword evidence="4" id="KW-1133">Transmembrane helix</keyword>
<dbReference type="GO" id="GO:0033617">
    <property type="term" value="P:mitochondrial respiratory chain complex IV assembly"/>
    <property type="evidence" value="ECO:0007669"/>
    <property type="project" value="TreeGrafter"/>
</dbReference>
<dbReference type="PROSITE" id="PS50895">
    <property type="entry name" value="SURF1"/>
    <property type="match status" value="1"/>
</dbReference>
<evidence type="ECO:0000313" key="7">
    <source>
        <dbReference type="EMBL" id="JAI24568.1"/>
    </source>
</evidence>
<dbReference type="OrthoDB" id="10040024at2759"/>
<name>A0A0K8UDC8_BACLA</name>
<sequence length="297" mass="33698">MLRVVKTTINWGSAPIKLVAKIGEKPHTLRLFSTGHQRWQYSRGNGSTTVRFESNKKITPLGWFLLLAPVSTFGLGCWQVKRKAWKEQLIKDLELQTQMPPVPLPADFSELSAMEYRLVSVRGKFMHDKEMLMGPRSFIRPDGGETTGGLFSQRDTGNGYLVITPFKLADRDEIILINRGWVSRKHVKPETRISGQIDTEVELTGVVRMGESRPQFSPDHKGGIFLYRDLPKMCALTGASPIMLDATYESSIPNGPIGGQTRVTLRNEHLSYLLTWFSLSAITSYLWYRQILKRIPF</sequence>
<gene>
    <name evidence="7" type="primary">Surf1_0</name>
    <name evidence="7" type="ORF">c0_g1_i2</name>
</gene>
<comment type="similarity">
    <text evidence="2 6">Belongs to the SURF1 family.</text>
</comment>
<dbReference type="GO" id="GO:0005743">
    <property type="term" value="C:mitochondrial inner membrane"/>
    <property type="evidence" value="ECO:0007669"/>
    <property type="project" value="UniProtKB-SubCell"/>
</dbReference>